<evidence type="ECO:0000256" key="1">
    <source>
        <dbReference type="SAM" id="SignalP"/>
    </source>
</evidence>
<reference evidence="3" key="1">
    <citation type="submission" date="2016-09" db="EMBL/GenBank/DDBJ databases">
        <authorList>
            <person name="Varghese N."/>
            <person name="Submissions S."/>
        </authorList>
    </citation>
    <scope>NUCLEOTIDE SEQUENCE [LARGE SCALE GENOMIC DNA]</scope>
    <source>
        <strain evidence="3">ANC 3699</strain>
    </source>
</reference>
<dbReference type="EMBL" id="FMYK01000002">
    <property type="protein sequence ID" value="SDB91920.1"/>
    <property type="molecule type" value="Genomic_DNA"/>
</dbReference>
<protein>
    <submittedName>
        <fullName evidence="2">Beta-barrel assembly machine subunit BamC</fullName>
    </submittedName>
</protein>
<evidence type="ECO:0000313" key="2">
    <source>
        <dbReference type="EMBL" id="SDB91920.1"/>
    </source>
</evidence>
<sequence>MQLRVVVVLGLVSMSLFGCSRFAMDNSSLDYKESKTVAPLKVPENLQMRPQHALYPAPQIDPRALEQAQDFKNAKGNRFDLPRPEAVNATASTSTGAAPSRPQLVQDGNGIPLLKVDGGSSEVWQYVNAASSAANLNATASENSNVMQIRYQDKNYEIRLTPSGASNTVGVYNTDHNFADRDVASEILALIYQNWPA</sequence>
<accession>A0A1G6HCD4</accession>
<proteinExistence type="predicted"/>
<organism evidence="2 3">
    <name type="scientific">Acinetobacter marinus</name>
    <dbReference type="NCBI Taxonomy" id="281375"/>
    <lineage>
        <taxon>Bacteria</taxon>
        <taxon>Pseudomonadati</taxon>
        <taxon>Pseudomonadota</taxon>
        <taxon>Gammaproteobacteria</taxon>
        <taxon>Moraxellales</taxon>
        <taxon>Moraxellaceae</taxon>
        <taxon>Acinetobacter</taxon>
    </lineage>
</organism>
<evidence type="ECO:0000313" key="3">
    <source>
        <dbReference type="Proteomes" id="UP000242317"/>
    </source>
</evidence>
<feature type="chain" id="PRO_5017419807" evidence="1">
    <location>
        <begin position="24"/>
        <end position="197"/>
    </location>
</feature>
<dbReference type="PROSITE" id="PS51257">
    <property type="entry name" value="PROKAR_LIPOPROTEIN"/>
    <property type="match status" value="1"/>
</dbReference>
<dbReference type="AlphaFoldDB" id="A0A1G6HCD4"/>
<keyword evidence="3" id="KW-1185">Reference proteome</keyword>
<dbReference type="OrthoDB" id="6710665at2"/>
<dbReference type="Proteomes" id="UP000242317">
    <property type="component" value="Unassembled WGS sequence"/>
</dbReference>
<keyword evidence="1" id="KW-0732">Signal</keyword>
<gene>
    <name evidence="2" type="ORF">SAMN05421749_10289</name>
</gene>
<feature type="signal peptide" evidence="1">
    <location>
        <begin position="1"/>
        <end position="23"/>
    </location>
</feature>
<name>A0A1G6HCD4_9GAMM</name>